<evidence type="ECO:0000313" key="3">
    <source>
        <dbReference type="Proteomes" id="UP001239462"/>
    </source>
</evidence>
<comment type="caution">
    <text evidence="2">The sequence shown here is derived from an EMBL/GenBank/DDBJ whole genome shotgun (WGS) entry which is preliminary data.</text>
</comment>
<reference evidence="2 3" key="1">
    <citation type="submission" date="2023-06" db="EMBL/GenBank/DDBJ databases">
        <title>Roseiconus lacunae JC819 isolated from Gulf of Mannar region, Tamil Nadu.</title>
        <authorList>
            <person name="Pk S."/>
            <person name="Ch S."/>
            <person name="Ch V.R."/>
        </authorList>
    </citation>
    <scope>NUCLEOTIDE SEQUENCE [LARGE SCALE GENOMIC DNA]</scope>
    <source>
        <strain evidence="2 3">JC819</strain>
    </source>
</reference>
<evidence type="ECO:0000256" key="1">
    <source>
        <dbReference type="SAM" id="Phobius"/>
    </source>
</evidence>
<sequence>MNQTSDSSCIDQRQRCSDYLLGEMGDDEASRFEADLTADDTLQAALLAESNLICQVADQLTNETPCPTLPASPRPASVSLQPLAIIVAAIAAVVMIAAAIGWAPSPQNEDYEFQLATAWAERIETWQAPPLVVDQFNADLPVELVAATADDLELTGDEDALDWMVLAIEASLLEENRNEG</sequence>
<gene>
    <name evidence="2" type="ORF">QTN89_26810</name>
</gene>
<keyword evidence="1" id="KW-0812">Transmembrane</keyword>
<accession>A0ABT7PRF7</accession>
<keyword evidence="1" id="KW-1133">Transmembrane helix</keyword>
<proteinExistence type="predicted"/>
<keyword evidence="3" id="KW-1185">Reference proteome</keyword>
<organism evidence="2 3">
    <name type="scientific">Roseiconus lacunae</name>
    <dbReference type="NCBI Taxonomy" id="2605694"/>
    <lineage>
        <taxon>Bacteria</taxon>
        <taxon>Pseudomonadati</taxon>
        <taxon>Planctomycetota</taxon>
        <taxon>Planctomycetia</taxon>
        <taxon>Pirellulales</taxon>
        <taxon>Pirellulaceae</taxon>
        <taxon>Roseiconus</taxon>
    </lineage>
</organism>
<evidence type="ECO:0000313" key="2">
    <source>
        <dbReference type="EMBL" id="MDM4019094.1"/>
    </source>
</evidence>
<name>A0ABT7PRF7_9BACT</name>
<protein>
    <submittedName>
        <fullName evidence="2">Uncharacterized protein</fullName>
    </submittedName>
</protein>
<dbReference type="Proteomes" id="UP001239462">
    <property type="component" value="Unassembled WGS sequence"/>
</dbReference>
<dbReference type="EMBL" id="JASZZN010000031">
    <property type="protein sequence ID" value="MDM4019094.1"/>
    <property type="molecule type" value="Genomic_DNA"/>
</dbReference>
<keyword evidence="1" id="KW-0472">Membrane</keyword>
<dbReference type="RefSeq" id="WP_289167148.1">
    <property type="nucleotide sequence ID" value="NZ_JASZZN010000031.1"/>
</dbReference>
<feature type="transmembrane region" description="Helical" evidence="1">
    <location>
        <begin position="83"/>
        <end position="103"/>
    </location>
</feature>